<sequence>MDHPEGKRAQPERAAVTTLHQPAWPDGVDRSFVERATLENIMRRLKWEDLGAKVDGHYSPHLHYVDDIVPATPNIEQAERTLSEFGNACGNCRLLVGRKVNVMKDLAPKLSRSKRIAWETFKNIERVVKKTKNCAHLFDTAVLPALTYTLQIWDLRKQDEHAVSVIQRALGRRSSDFQYTRKWRRESRVPSSDIERKSRYVIVYAKKSMIR</sequence>
<dbReference type="AlphaFoldDB" id="A0A7I4XWV1"/>
<keyword evidence="1" id="KW-1185">Reference proteome</keyword>
<organism evidence="1 2">
    <name type="scientific">Haemonchus contortus</name>
    <name type="common">Barber pole worm</name>
    <dbReference type="NCBI Taxonomy" id="6289"/>
    <lineage>
        <taxon>Eukaryota</taxon>
        <taxon>Metazoa</taxon>
        <taxon>Ecdysozoa</taxon>
        <taxon>Nematoda</taxon>
        <taxon>Chromadorea</taxon>
        <taxon>Rhabditida</taxon>
        <taxon>Rhabditina</taxon>
        <taxon>Rhabditomorpha</taxon>
        <taxon>Strongyloidea</taxon>
        <taxon>Trichostrongylidae</taxon>
        <taxon>Haemonchus</taxon>
    </lineage>
</organism>
<dbReference type="WBParaSite" id="HCON_00022190-00001">
    <property type="protein sequence ID" value="HCON_00022190-00001"/>
    <property type="gene ID" value="HCON_00022190"/>
</dbReference>
<accession>A0A7I4XWV1</accession>
<name>A0A7I4XWV1_HAECO</name>
<dbReference type="OrthoDB" id="410104at2759"/>
<protein>
    <submittedName>
        <fullName evidence="2">Reverse transcriptase domain-containing protein</fullName>
    </submittedName>
</protein>
<evidence type="ECO:0000313" key="2">
    <source>
        <dbReference type="WBParaSite" id="HCON_00022190-00001"/>
    </source>
</evidence>
<proteinExistence type="predicted"/>
<reference evidence="2" key="1">
    <citation type="submission" date="2020-12" db="UniProtKB">
        <authorList>
            <consortium name="WormBaseParasite"/>
        </authorList>
    </citation>
    <scope>IDENTIFICATION</scope>
    <source>
        <strain evidence="2">MHco3</strain>
    </source>
</reference>
<dbReference type="Proteomes" id="UP000025227">
    <property type="component" value="Unplaced"/>
</dbReference>
<evidence type="ECO:0000313" key="1">
    <source>
        <dbReference type="Proteomes" id="UP000025227"/>
    </source>
</evidence>